<dbReference type="Proteomes" id="UP000188637">
    <property type="component" value="Unassembled WGS sequence"/>
</dbReference>
<evidence type="ECO:0000313" key="1">
    <source>
        <dbReference type="EMBL" id="ONI46522.1"/>
    </source>
</evidence>
<proteinExistence type="predicted"/>
<protein>
    <submittedName>
        <fullName evidence="1">DNA primase</fullName>
    </submittedName>
</protein>
<comment type="caution">
    <text evidence="1">The sequence shown here is derived from an EMBL/GenBank/DDBJ whole genome shotgun (WGS) entry which is preliminary data.</text>
</comment>
<keyword evidence="2" id="KW-1185">Reference proteome</keyword>
<gene>
    <name evidence="1" type="ORF">AN640_03225</name>
</gene>
<reference evidence="1" key="1">
    <citation type="submission" date="2016-08" db="EMBL/GenBank/DDBJ databases">
        <authorList>
            <person name="Ngugi D.K."/>
            <person name="Miyake S."/>
            <person name="Stingl U."/>
        </authorList>
    </citation>
    <scope>NUCLEOTIDE SEQUENCE</scope>
    <source>
        <strain evidence="1">SCG-D08WGA-EpuloA1</strain>
    </source>
</reference>
<name>A0ACC8XJA3_9FIRM</name>
<dbReference type="EMBL" id="LJHD01000006">
    <property type="protein sequence ID" value="ONI46522.1"/>
    <property type="molecule type" value="Genomic_DNA"/>
</dbReference>
<sequence length="577" mass="67647">MLFSDDFIQRVREQNNIIEIISEHTNLVKKGQSYWGKCPFHSEKTPSFSVNEDKQMYYCFGCGAGGNMITFLMEKENLSFPESVLNLAERKNISIEYGENIKSNKKNDIFELYKMAARFYYFTLKQSKNKKIIDYLEDRRLNQEIIKNFGIGYAPPDYNILYRYFKEQGYEDEILIQSGLCQQKTTRIYDRFSDRIIFPIFSPLKKVIAFGGRIIGEGQPKYLNSPETSIFDKSKVLYGLNWAKANKHDYYILVEGYMDVISMHKSGFTQTVASLGTAFTAFQAKLLKRYTNKVIIFYDNDLAGQNATLKAIQILRKEEIEVKILQLEQAKDPDEFIVKYGAEKLQQKLDEAKADIWFQIERIQSKYNINIPEQKIKFLKLVAQIIGNISSTIEQSVYIDEIIKKYNIDKNSLEAEVKQFFKIPVEVTTKVSINNKYEVSKPNIFIELLATLYHYEFIYAFITPYINENLFEDGIYKELFICIANNIKNRKKINIDYFVNCYKDIESQKIISKVLLYEDDRYKDINKLNKMINDVVKKINYEDIAKKQKTTNNPLEQINLLEHKKVIDRLHIDITNG</sequence>
<organism evidence="1 2">
    <name type="scientific">Candidatus Epulonipiscium fishelsonii</name>
    <dbReference type="NCBI Taxonomy" id="77094"/>
    <lineage>
        <taxon>Bacteria</taxon>
        <taxon>Bacillati</taxon>
        <taxon>Bacillota</taxon>
        <taxon>Clostridia</taxon>
        <taxon>Lachnospirales</taxon>
        <taxon>Lachnospiraceae</taxon>
        <taxon>Candidatus Epulonipiscium</taxon>
    </lineage>
</organism>
<evidence type="ECO:0000313" key="2">
    <source>
        <dbReference type="Proteomes" id="UP000188637"/>
    </source>
</evidence>
<accession>A0ACC8XJA3</accession>